<evidence type="ECO:0000313" key="3">
    <source>
        <dbReference type="EMBL" id="TNC46092.1"/>
    </source>
</evidence>
<dbReference type="AlphaFoldDB" id="A0A5C4LZV1"/>
<gene>
    <name evidence="3" type="ORF">FHE65_13570</name>
    <name evidence="2" type="ORF">FHE65_34850</name>
</gene>
<proteinExistence type="predicted"/>
<evidence type="ECO:0000256" key="1">
    <source>
        <dbReference type="SAM" id="Phobius"/>
    </source>
</evidence>
<feature type="transmembrane region" description="Helical" evidence="1">
    <location>
        <begin position="20"/>
        <end position="40"/>
    </location>
</feature>
<keyword evidence="1" id="KW-0812">Transmembrane</keyword>
<organism evidence="2 4">
    <name type="scientific">Mumia zhuanghuii</name>
    <dbReference type="NCBI Taxonomy" id="2585211"/>
    <lineage>
        <taxon>Bacteria</taxon>
        <taxon>Bacillati</taxon>
        <taxon>Actinomycetota</taxon>
        <taxon>Actinomycetes</taxon>
        <taxon>Propionibacteriales</taxon>
        <taxon>Nocardioidaceae</taxon>
        <taxon>Mumia</taxon>
    </lineage>
</organism>
<keyword evidence="1" id="KW-0472">Membrane</keyword>
<name>A0A5C4LZV1_9ACTN</name>
<comment type="caution">
    <text evidence="2">The sequence shown here is derived from an EMBL/GenBank/DDBJ whole genome shotgun (WGS) entry which is preliminary data.</text>
</comment>
<feature type="transmembrane region" description="Helical" evidence="1">
    <location>
        <begin position="52"/>
        <end position="73"/>
    </location>
</feature>
<keyword evidence="1" id="KW-1133">Transmembrane helix</keyword>
<dbReference type="Proteomes" id="UP000306740">
    <property type="component" value="Unassembled WGS sequence"/>
</dbReference>
<evidence type="ECO:0000313" key="4">
    <source>
        <dbReference type="Proteomes" id="UP000306740"/>
    </source>
</evidence>
<sequence>MAERKSRFKIASAFDIRTIIGALLGIYGVILTFLGIFNASDAELEKADGFNVNLVNGLILLGVACLFILWAVLRPLVVEEVPPEAMEDHEPGRR</sequence>
<dbReference type="RefSeq" id="WP_139085425.1">
    <property type="nucleotide sequence ID" value="NZ_VDFR01000061.1"/>
</dbReference>
<accession>A0A5C4LZV1</accession>
<dbReference type="OrthoDB" id="5196985at2"/>
<reference evidence="2 4" key="1">
    <citation type="submission" date="2019-05" db="EMBL/GenBank/DDBJ databases">
        <title>Mumia sp. nov., isolated from the intestinal contents of plateau pika (Ochotona curzoniae) in the Qinghai-Tibet plateau of China.</title>
        <authorList>
            <person name="Tian Z."/>
        </authorList>
    </citation>
    <scope>NUCLEOTIDE SEQUENCE [LARGE SCALE GENOMIC DNA]</scope>
    <source>
        <strain evidence="4">527</strain>
        <strain evidence="2">Z527</strain>
    </source>
</reference>
<dbReference type="EMBL" id="VDFR01000061">
    <property type="protein sequence ID" value="TNC46092.1"/>
    <property type="molecule type" value="Genomic_DNA"/>
</dbReference>
<protein>
    <submittedName>
        <fullName evidence="2">Uncharacterized protein</fullName>
    </submittedName>
</protein>
<evidence type="ECO:0000313" key="2">
    <source>
        <dbReference type="EMBL" id="TNC25514.1"/>
    </source>
</evidence>
<dbReference type="EMBL" id="VDFR01000251">
    <property type="protein sequence ID" value="TNC25514.1"/>
    <property type="molecule type" value="Genomic_DNA"/>
</dbReference>